<dbReference type="GO" id="GO:0015648">
    <property type="term" value="F:lipid-linked peptidoglycan transporter activity"/>
    <property type="evidence" value="ECO:0007669"/>
    <property type="project" value="TreeGrafter"/>
</dbReference>
<evidence type="ECO:0000256" key="4">
    <source>
        <dbReference type="ARBA" id="ARBA00022960"/>
    </source>
</evidence>
<feature type="transmembrane region" description="Helical" evidence="8">
    <location>
        <begin position="236"/>
        <end position="262"/>
    </location>
</feature>
<dbReference type="InterPro" id="IPR004268">
    <property type="entry name" value="MurJ"/>
</dbReference>
<evidence type="ECO:0000256" key="8">
    <source>
        <dbReference type="SAM" id="Phobius"/>
    </source>
</evidence>
<keyword evidence="2" id="KW-1003">Cell membrane</keyword>
<protein>
    <submittedName>
        <fullName evidence="9">Murein biosynthesis integral membrane protein MurJ</fullName>
    </submittedName>
</protein>
<feature type="transmembrane region" description="Helical" evidence="8">
    <location>
        <begin position="133"/>
        <end position="153"/>
    </location>
</feature>
<keyword evidence="6 8" id="KW-1133">Transmembrane helix</keyword>
<dbReference type="CDD" id="cd13123">
    <property type="entry name" value="MATE_MurJ_like"/>
    <property type="match status" value="1"/>
</dbReference>
<reference evidence="9 10" key="1">
    <citation type="submission" date="2018-06" db="EMBL/GenBank/DDBJ databases">
        <title>Extensive metabolic versatility and redundancy in microbially diverse, dynamic hydrothermal sediments.</title>
        <authorList>
            <person name="Dombrowski N."/>
            <person name="Teske A."/>
            <person name="Baker B.J."/>
        </authorList>
    </citation>
    <scope>NUCLEOTIDE SEQUENCE [LARGE SCALE GENOMIC DNA]</scope>
    <source>
        <strain evidence="9">B3_G15</strain>
    </source>
</reference>
<feature type="transmembrane region" description="Helical" evidence="8">
    <location>
        <begin position="194"/>
        <end position="216"/>
    </location>
</feature>
<dbReference type="PIRSF" id="PIRSF002869">
    <property type="entry name" value="MviN"/>
    <property type="match status" value="1"/>
</dbReference>
<dbReference type="GO" id="GO:0009252">
    <property type="term" value="P:peptidoglycan biosynthetic process"/>
    <property type="evidence" value="ECO:0007669"/>
    <property type="project" value="UniProtKB-KW"/>
</dbReference>
<dbReference type="PANTHER" id="PTHR47019">
    <property type="entry name" value="LIPID II FLIPPASE MURJ"/>
    <property type="match status" value="1"/>
</dbReference>
<keyword evidence="3 8" id="KW-0812">Transmembrane</keyword>
<name>A0A662D364_UNCAE</name>
<dbReference type="Pfam" id="PF03023">
    <property type="entry name" value="MurJ"/>
    <property type="match status" value="1"/>
</dbReference>
<dbReference type="PRINTS" id="PR01806">
    <property type="entry name" value="VIRFACTRMVIN"/>
</dbReference>
<dbReference type="HAMAP" id="MF_02078">
    <property type="entry name" value="MurJ_MviN"/>
    <property type="match status" value="1"/>
</dbReference>
<keyword evidence="7 8" id="KW-0472">Membrane</keyword>
<dbReference type="NCBIfam" id="TIGR01695">
    <property type="entry name" value="murJ_mviN"/>
    <property type="match status" value="1"/>
</dbReference>
<evidence type="ECO:0000256" key="1">
    <source>
        <dbReference type="ARBA" id="ARBA00004651"/>
    </source>
</evidence>
<sequence>WQEDVSRTGKIARSALNISVVTFVSRIFGLLREWTRGYLLGTTGGSDAFSLSFMFPNLLRRLVGEGAMLVAFVPVFAELKERYDEDYIREFVKSFFTLMVFILVTIVLIGYFLAPLLRFFLPEYTKIPGKIELTILLTRIMFPYILFISLAALSQGILNTYGIFVPSAATPILLNVSIISFGFIFWRYFRDPGIALSMGVIFGGILQFVFPLPFLYKTGIRYGFRTAFRDEGIKKIFTLMVPGIFGAGIYQINVLVSQIIAAMLEEGSVAALRFSNVLVELVLGIFIISISTVILPDLSEKVARGDEEGIRKNLSFALKLVGLITFPATAGLIVLRTEIVTFLFRYGQFGKHSVGLVSYALLFHATGIAGTGATRVLLQMFYSFKDTKTPAVIAAVVMVVNLLLCYYLSMGMSLGGIALAGSVAAYVNLLLLMWILLKRFRKPFDGTVFFGLVKTLVSTLVMTVYLYIIRLRFERIIEFNRSFNALFTIGAIVSSLVIYILVNLLLRNREILMLKDILQRKLKP</sequence>
<evidence type="ECO:0000256" key="7">
    <source>
        <dbReference type="ARBA" id="ARBA00023136"/>
    </source>
</evidence>
<organism evidence="9 10">
    <name type="scientific">Aerophobetes bacterium</name>
    <dbReference type="NCBI Taxonomy" id="2030807"/>
    <lineage>
        <taxon>Bacteria</taxon>
        <taxon>Candidatus Aerophobota</taxon>
    </lineage>
</organism>
<feature type="transmembrane region" description="Helical" evidence="8">
    <location>
        <begin position="91"/>
        <end position="113"/>
    </location>
</feature>
<dbReference type="GO" id="GO:0008360">
    <property type="term" value="P:regulation of cell shape"/>
    <property type="evidence" value="ECO:0007669"/>
    <property type="project" value="UniProtKB-KW"/>
</dbReference>
<feature type="transmembrane region" description="Helical" evidence="8">
    <location>
        <begin position="316"/>
        <end position="336"/>
    </location>
</feature>
<dbReference type="InterPro" id="IPR051050">
    <property type="entry name" value="Lipid_II_flippase_MurJ/MviN"/>
</dbReference>
<feature type="transmembrane region" description="Helical" evidence="8">
    <location>
        <begin position="483"/>
        <end position="506"/>
    </location>
</feature>
<feature type="transmembrane region" description="Helical" evidence="8">
    <location>
        <begin position="390"/>
        <end position="409"/>
    </location>
</feature>
<dbReference type="AlphaFoldDB" id="A0A662D364"/>
<dbReference type="PANTHER" id="PTHR47019:SF1">
    <property type="entry name" value="LIPID II FLIPPASE MURJ"/>
    <property type="match status" value="1"/>
</dbReference>
<evidence type="ECO:0000313" key="10">
    <source>
        <dbReference type="Proteomes" id="UP000280417"/>
    </source>
</evidence>
<accession>A0A662D364</accession>
<feature type="transmembrane region" description="Helical" evidence="8">
    <location>
        <begin position="165"/>
        <end position="188"/>
    </location>
</feature>
<comment type="subcellular location">
    <subcellularLocation>
        <location evidence="1">Cell membrane</location>
        <topology evidence="1">Multi-pass membrane protein</topology>
    </subcellularLocation>
</comment>
<keyword evidence="5" id="KW-0573">Peptidoglycan synthesis</keyword>
<dbReference type="GO" id="GO:0034204">
    <property type="term" value="P:lipid translocation"/>
    <property type="evidence" value="ECO:0007669"/>
    <property type="project" value="TreeGrafter"/>
</dbReference>
<feature type="non-terminal residue" evidence="9">
    <location>
        <position position="1"/>
    </location>
</feature>
<evidence type="ECO:0000256" key="6">
    <source>
        <dbReference type="ARBA" id="ARBA00022989"/>
    </source>
</evidence>
<proteinExistence type="inferred from homology"/>
<dbReference type="Proteomes" id="UP000280417">
    <property type="component" value="Unassembled WGS sequence"/>
</dbReference>
<evidence type="ECO:0000256" key="5">
    <source>
        <dbReference type="ARBA" id="ARBA00022984"/>
    </source>
</evidence>
<dbReference type="GO" id="GO:0005886">
    <property type="term" value="C:plasma membrane"/>
    <property type="evidence" value="ECO:0007669"/>
    <property type="project" value="UniProtKB-SubCell"/>
</dbReference>
<feature type="transmembrane region" description="Helical" evidence="8">
    <location>
        <begin position="415"/>
        <end position="437"/>
    </location>
</feature>
<dbReference type="EMBL" id="QMQA01000367">
    <property type="protein sequence ID" value="RLE09454.1"/>
    <property type="molecule type" value="Genomic_DNA"/>
</dbReference>
<evidence type="ECO:0000256" key="3">
    <source>
        <dbReference type="ARBA" id="ARBA00022692"/>
    </source>
</evidence>
<comment type="caution">
    <text evidence="9">The sequence shown here is derived from an EMBL/GenBank/DDBJ whole genome shotgun (WGS) entry which is preliminary data.</text>
</comment>
<feature type="transmembrane region" description="Helical" evidence="8">
    <location>
        <begin position="356"/>
        <end position="378"/>
    </location>
</feature>
<feature type="transmembrane region" description="Helical" evidence="8">
    <location>
        <begin position="449"/>
        <end position="468"/>
    </location>
</feature>
<keyword evidence="4" id="KW-0133">Cell shape</keyword>
<gene>
    <name evidence="9" type="primary">mviN</name>
    <name evidence="9" type="ORF">DRJ04_09885</name>
</gene>
<evidence type="ECO:0000256" key="2">
    <source>
        <dbReference type="ARBA" id="ARBA00022475"/>
    </source>
</evidence>
<evidence type="ECO:0000313" key="9">
    <source>
        <dbReference type="EMBL" id="RLE09454.1"/>
    </source>
</evidence>
<feature type="transmembrane region" description="Helical" evidence="8">
    <location>
        <begin position="274"/>
        <end position="295"/>
    </location>
</feature>